<evidence type="ECO:0000313" key="1">
    <source>
        <dbReference type="EMBL" id="MBB3899446.1"/>
    </source>
</evidence>
<organism evidence="1 2">
    <name type="scientific">Roseococcus suduntuyensis</name>
    <dbReference type="NCBI Taxonomy" id="455361"/>
    <lineage>
        <taxon>Bacteria</taxon>
        <taxon>Pseudomonadati</taxon>
        <taxon>Pseudomonadota</taxon>
        <taxon>Alphaproteobacteria</taxon>
        <taxon>Acetobacterales</taxon>
        <taxon>Roseomonadaceae</taxon>
        <taxon>Roseococcus</taxon>
    </lineage>
</organism>
<dbReference type="EMBL" id="JACIDJ010000005">
    <property type="protein sequence ID" value="MBB3899446.1"/>
    <property type="molecule type" value="Genomic_DNA"/>
</dbReference>
<dbReference type="RefSeq" id="WP_184385217.1">
    <property type="nucleotide sequence ID" value="NZ_JACIDJ010000005.1"/>
</dbReference>
<dbReference type="AlphaFoldDB" id="A0A840AFY5"/>
<sequence>MALLQPIELPQTGVTASYWRITHIQMDCGARITEAQLHGYLDEAARRAGRAPLHHIPFRFEADALPDHFTIAVADLYRAIREAPGELDATGKPLPSRFHDAADA</sequence>
<comment type="caution">
    <text evidence="1">The sequence shown here is derived from an EMBL/GenBank/DDBJ whole genome shotgun (WGS) entry which is preliminary data.</text>
</comment>
<name>A0A840AFY5_9PROT</name>
<keyword evidence="2" id="KW-1185">Reference proteome</keyword>
<evidence type="ECO:0000313" key="2">
    <source>
        <dbReference type="Proteomes" id="UP000553193"/>
    </source>
</evidence>
<gene>
    <name evidence="1" type="ORF">GGQ83_002898</name>
</gene>
<proteinExistence type="predicted"/>
<protein>
    <submittedName>
        <fullName evidence="1">Uncharacterized protein</fullName>
    </submittedName>
</protein>
<accession>A0A840AFY5</accession>
<reference evidence="1 2" key="1">
    <citation type="submission" date="2020-08" db="EMBL/GenBank/DDBJ databases">
        <title>Genomic Encyclopedia of Type Strains, Phase IV (KMG-IV): sequencing the most valuable type-strain genomes for metagenomic binning, comparative biology and taxonomic classification.</title>
        <authorList>
            <person name="Goeker M."/>
        </authorList>
    </citation>
    <scope>NUCLEOTIDE SEQUENCE [LARGE SCALE GENOMIC DNA]</scope>
    <source>
        <strain evidence="1 2">DSM 19979</strain>
    </source>
</reference>
<dbReference type="Proteomes" id="UP000553193">
    <property type="component" value="Unassembled WGS sequence"/>
</dbReference>